<protein>
    <submittedName>
        <fullName evidence="3">Uncharacterized protein</fullName>
    </submittedName>
</protein>
<sequence>MEQSHFKCISKTIFILAFLLSHTKATPGPIPSLFDTPDLVDLDNSNNFGASGSLSGANNIHLGGDNGLNFDAALGKSFAVEKDKGFVAPPVISFKTTQPPRVSPIAEPPPSPPRPYVAPQVVPPPRRPCKRDAENAAAQQNSTAQHNSTAQQNATFQPNAVHQQHIRSADNAPVVQNVTGQQPQNVTAGVIIVEDKGSAPHHPHVRSVDNANGTQLNATNPQSQDPHQLHVRSIAGQQPAFNASNPQQNATNATGAATEIHFQHVRSAPNATQLNSTATVISPLNEDDDNDDDESDRKRRAAPMMMGNMGMQQPGNMMGNMQQQPGQMMSQQPMMSMGDSGSDMMMSNHQPEQRPWCPDRE</sequence>
<keyword evidence="4" id="KW-1185">Reference proteome</keyword>
<feature type="chain" id="PRO_5008905559" evidence="2">
    <location>
        <begin position="26"/>
        <end position="361"/>
    </location>
</feature>
<feature type="compositionally biased region" description="Polar residues" evidence="1">
    <location>
        <begin position="269"/>
        <end position="282"/>
    </location>
</feature>
<name>A0A1D2NH12_ORCCI</name>
<feature type="signal peptide" evidence="2">
    <location>
        <begin position="1"/>
        <end position="25"/>
    </location>
</feature>
<comment type="caution">
    <text evidence="3">The sequence shown here is derived from an EMBL/GenBank/DDBJ whole genome shotgun (WGS) entry which is preliminary data.</text>
</comment>
<feature type="compositionally biased region" description="Polar residues" evidence="1">
    <location>
        <begin position="137"/>
        <end position="152"/>
    </location>
</feature>
<dbReference type="EMBL" id="LJIJ01000042">
    <property type="protein sequence ID" value="ODN04502.1"/>
    <property type="molecule type" value="Genomic_DNA"/>
</dbReference>
<feature type="region of interest" description="Disordered" evidence="1">
    <location>
        <begin position="198"/>
        <end position="227"/>
    </location>
</feature>
<feature type="compositionally biased region" description="Pro residues" evidence="1">
    <location>
        <begin position="106"/>
        <end position="126"/>
    </location>
</feature>
<proteinExistence type="predicted"/>
<evidence type="ECO:0000256" key="1">
    <source>
        <dbReference type="SAM" id="MobiDB-lite"/>
    </source>
</evidence>
<dbReference type="Proteomes" id="UP000094527">
    <property type="component" value="Unassembled WGS sequence"/>
</dbReference>
<feature type="region of interest" description="Disordered" evidence="1">
    <location>
        <begin position="267"/>
        <end position="307"/>
    </location>
</feature>
<keyword evidence="2" id="KW-0732">Signal</keyword>
<feature type="compositionally biased region" description="Low complexity" evidence="1">
    <location>
        <begin position="322"/>
        <end position="348"/>
    </location>
</feature>
<feature type="compositionally biased region" description="Polar residues" evidence="1">
    <location>
        <begin position="209"/>
        <end position="226"/>
    </location>
</feature>
<evidence type="ECO:0000256" key="2">
    <source>
        <dbReference type="SAM" id="SignalP"/>
    </source>
</evidence>
<dbReference type="AlphaFoldDB" id="A0A1D2NH12"/>
<organism evidence="3 4">
    <name type="scientific">Orchesella cincta</name>
    <name type="common">Springtail</name>
    <name type="synonym">Podura cincta</name>
    <dbReference type="NCBI Taxonomy" id="48709"/>
    <lineage>
        <taxon>Eukaryota</taxon>
        <taxon>Metazoa</taxon>
        <taxon>Ecdysozoa</taxon>
        <taxon>Arthropoda</taxon>
        <taxon>Hexapoda</taxon>
        <taxon>Collembola</taxon>
        <taxon>Entomobryomorpha</taxon>
        <taxon>Entomobryoidea</taxon>
        <taxon>Orchesellidae</taxon>
        <taxon>Orchesellinae</taxon>
        <taxon>Orchesella</taxon>
    </lineage>
</organism>
<feature type="region of interest" description="Disordered" evidence="1">
    <location>
        <begin position="322"/>
        <end position="361"/>
    </location>
</feature>
<accession>A0A1D2NH12</accession>
<feature type="region of interest" description="Disordered" evidence="1">
    <location>
        <begin position="97"/>
        <end position="152"/>
    </location>
</feature>
<reference evidence="3 4" key="1">
    <citation type="journal article" date="2016" name="Genome Biol. Evol.">
        <title>Gene Family Evolution Reflects Adaptation to Soil Environmental Stressors in the Genome of the Collembolan Orchesella cincta.</title>
        <authorList>
            <person name="Faddeeva-Vakhrusheva A."/>
            <person name="Derks M.F."/>
            <person name="Anvar S.Y."/>
            <person name="Agamennone V."/>
            <person name="Suring W."/>
            <person name="Smit S."/>
            <person name="van Straalen N.M."/>
            <person name="Roelofs D."/>
        </authorList>
    </citation>
    <scope>NUCLEOTIDE SEQUENCE [LARGE SCALE GENOMIC DNA]</scope>
    <source>
        <tissue evidence="3">Mixed pool</tissue>
    </source>
</reference>
<evidence type="ECO:0000313" key="4">
    <source>
        <dbReference type="Proteomes" id="UP000094527"/>
    </source>
</evidence>
<evidence type="ECO:0000313" key="3">
    <source>
        <dbReference type="EMBL" id="ODN04502.1"/>
    </source>
</evidence>
<gene>
    <name evidence="3" type="ORF">Ocin01_02184</name>
</gene>
<feature type="compositionally biased region" description="Acidic residues" evidence="1">
    <location>
        <begin position="285"/>
        <end position="294"/>
    </location>
</feature>